<keyword evidence="3" id="KW-1185">Reference proteome</keyword>
<evidence type="ECO:0000313" key="2">
    <source>
        <dbReference type="EMBL" id="MBB5978728.1"/>
    </source>
</evidence>
<accession>A0A841DTR7</accession>
<dbReference type="AlphaFoldDB" id="A0A841DTR7"/>
<name>A0A841DTR7_9ACTN</name>
<protein>
    <submittedName>
        <fullName evidence="2">Uncharacterized protein</fullName>
    </submittedName>
</protein>
<feature type="region of interest" description="Disordered" evidence="1">
    <location>
        <begin position="1"/>
        <end position="31"/>
    </location>
</feature>
<proteinExistence type="predicted"/>
<sequence length="58" mass="5842">MKSAAAVTPAGTSGWTGERGSIPNGAKNAASDSGLIPVVRAVWISETPYGRNSSSPPK</sequence>
<gene>
    <name evidence="2" type="ORF">HDA44_002069</name>
</gene>
<reference evidence="2 3" key="1">
    <citation type="submission" date="2020-08" db="EMBL/GenBank/DDBJ databases">
        <title>Sequencing the genomes of 1000 actinobacteria strains.</title>
        <authorList>
            <person name="Klenk H.-P."/>
        </authorList>
    </citation>
    <scope>NUCLEOTIDE SEQUENCE [LARGE SCALE GENOMIC DNA]</scope>
    <source>
        <strain evidence="2 3">DSM 17294</strain>
    </source>
</reference>
<comment type="caution">
    <text evidence="2">The sequence shown here is derived from an EMBL/GenBank/DDBJ whole genome shotgun (WGS) entry which is preliminary data.</text>
</comment>
<dbReference type="RefSeq" id="WP_184833275.1">
    <property type="nucleotide sequence ID" value="NZ_BAAAVN010000001.1"/>
</dbReference>
<dbReference type="EMBL" id="JACHNF010000001">
    <property type="protein sequence ID" value="MBB5978728.1"/>
    <property type="molecule type" value="Genomic_DNA"/>
</dbReference>
<dbReference type="Proteomes" id="UP000558997">
    <property type="component" value="Unassembled WGS sequence"/>
</dbReference>
<evidence type="ECO:0000256" key="1">
    <source>
        <dbReference type="SAM" id="MobiDB-lite"/>
    </source>
</evidence>
<evidence type="ECO:0000313" key="3">
    <source>
        <dbReference type="Proteomes" id="UP000558997"/>
    </source>
</evidence>
<organism evidence="2 3">
    <name type="scientific">Kribbella solani</name>
    <dbReference type="NCBI Taxonomy" id="236067"/>
    <lineage>
        <taxon>Bacteria</taxon>
        <taxon>Bacillati</taxon>
        <taxon>Actinomycetota</taxon>
        <taxon>Actinomycetes</taxon>
        <taxon>Propionibacteriales</taxon>
        <taxon>Kribbellaceae</taxon>
        <taxon>Kribbella</taxon>
    </lineage>
</organism>